<proteinExistence type="predicted"/>
<dbReference type="Proteomes" id="UP000001396">
    <property type="component" value="Unassembled WGS sequence"/>
</dbReference>
<sequence length="645" mass="72224">MANNNDSIMGDLGDHSNLSDFSNFRMSQSLDLNGFVNAFENGSCNTFQSFQQQLQQTNLGISNNIFNINTTTTTTNNNNNNLQQFNNNNTFQSYQQQQQQQHQHQQQQQQQQQHIHIPSSPQIPSSPIQSPMLHSSTSHQQQQQQQYHHQQQNNQQQNLNSSYNNIFGGMDLQAELKELSLQHAGSRQLRPAVPAHQQLDSTRFTAVPIFHTTAYSRVLSAHQLQHLETAQRRERIIDKLTDHTVPHQPASAPNRPIDPRGNHPFHRRHDVAPHERAALFPLVVHRALQEDAGCATRHSPTRVGDRARTQANSPLINPTSTPPQNLIPDFNIPLFPLNLSNSFGSVPSDQMHQSPQMQSINNTLSQNIPKSPSTSQSQLQQQQLQLQQQQQQQLVKNESSLLLNTSESSILASSTTTDDCPFYLKIARQPPSTTVYQRILKPFPSVMLCGPGVETANLSNFFVEASLLRNDNHSELATCLDGNKISRISNGVFAPFKKLKILSTTQQQRTLFRLKFVLKRYIGSDFQTISKASVLSDPIEVFSHTIYLTDKQDVPLPPTVTEVIPAQGPPNTRMVVLGSNFVKTESLCVAFGPMQSAGQFYEKGTIICNAPERVGSVKSGTSVTVKVSNDGEQFSTDNINFTYTR</sequence>
<dbReference type="GeneID" id="31363637"/>
<dbReference type="InterPro" id="IPR014756">
    <property type="entry name" value="Ig_E-set"/>
</dbReference>
<feature type="region of interest" description="Disordered" evidence="1">
    <location>
        <begin position="362"/>
        <end position="383"/>
    </location>
</feature>
<dbReference type="AlphaFoldDB" id="D3BIS2"/>
<dbReference type="SMART" id="SM00429">
    <property type="entry name" value="IPT"/>
    <property type="match status" value="1"/>
</dbReference>
<feature type="region of interest" description="Disordered" evidence="1">
    <location>
        <begin position="244"/>
        <end position="268"/>
    </location>
</feature>
<reference evidence="3 4" key="1">
    <citation type="journal article" date="2011" name="Genome Res.">
        <title>Phylogeny-wide analysis of social amoeba genomes highlights ancient origins for complex intercellular communication.</title>
        <authorList>
            <person name="Heidel A.J."/>
            <person name="Lawal H.M."/>
            <person name="Felder M."/>
            <person name="Schilde C."/>
            <person name="Helps N.R."/>
            <person name="Tunggal B."/>
            <person name="Rivero F."/>
            <person name="John U."/>
            <person name="Schleicher M."/>
            <person name="Eichinger L."/>
            <person name="Platzer M."/>
            <person name="Noegel A.A."/>
            <person name="Schaap P."/>
            <person name="Gloeckner G."/>
        </authorList>
    </citation>
    <scope>NUCLEOTIDE SEQUENCE [LARGE SCALE GENOMIC DNA]</scope>
    <source>
        <strain evidence="4">ATCC 26659 / Pp 5 / PN500</strain>
    </source>
</reference>
<name>D3BIS2_HETP5</name>
<evidence type="ECO:0000256" key="1">
    <source>
        <dbReference type="SAM" id="MobiDB-lite"/>
    </source>
</evidence>
<accession>D3BIS2</accession>
<gene>
    <name evidence="3" type="ORF">PPL_08157</name>
</gene>
<feature type="compositionally biased region" description="Polar residues" evidence="1">
    <location>
        <begin position="362"/>
        <end position="374"/>
    </location>
</feature>
<dbReference type="EMBL" id="ADBJ01000037">
    <property type="protein sequence ID" value="EFA78696.1"/>
    <property type="molecule type" value="Genomic_DNA"/>
</dbReference>
<protein>
    <submittedName>
        <fullName evidence="3">IPT/TIG domain-containing protein</fullName>
    </submittedName>
</protein>
<feature type="compositionally biased region" description="Polar residues" evidence="1">
    <location>
        <begin position="309"/>
        <end position="324"/>
    </location>
</feature>
<keyword evidence="4" id="KW-1185">Reference proteome</keyword>
<dbReference type="STRING" id="670386.D3BIS2"/>
<feature type="domain" description="IPT/TIG" evidence="2">
    <location>
        <begin position="557"/>
        <end position="644"/>
    </location>
</feature>
<dbReference type="InterPro" id="IPR002909">
    <property type="entry name" value="IPT_dom"/>
</dbReference>
<feature type="region of interest" description="Disordered" evidence="1">
    <location>
        <begin position="92"/>
        <end position="166"/>
    </location>
</feature>
<comment type="caution">
    <text evidence="3">The sequence shown here is derived from an EMBL/GenBank/DDBJ whole genome shotgun (WGS) entry which is preliminary data.</text>
</comment>
<evidence type="ECO:0000259" key="2">
    <source>
        <dbReference type="SMART" id="SM00429"/>
    </source>
</evidence>
<evidence type="ECO:0000313" key="4">
    <source>
        <dbReference type="Proteomes" id="UP000001396"/>
    </source>
</evidence>
<organism evidence="3 4">
    <name type="scientific">Heterostelium pallidum (strain ATCC 26659 / Pp 5 / PN500)</name>
    <name type="common">Cellular slime mold</name>
    <name type="synonym">Polysphondylium pallidum</name>
    <dbReference type="NCBI Taxonomy" id="670386"/>
    <lineage>
        <taxon>Eukaryota</taxon>
        <taxon>Amoebozoa</taxon>
        <taxon>Evosea</taxon>
        <taxon>Eumycetozoa</taxon>
        <taxon>Dictyostelia</taxon>
        <taxon>Acytosteliales</taxon>
        <taxon>Acytosteliaceae</taxon>
        <taxon>Heterostelium</taxon>
    </lineage>
</organism>
<dbReference type="RefSeq" id="XP_020430820.1">
    <property type="nucleotide sequence ID" value="XM_020578981.1"/>
</dbReference>
<dbReference type="InterPro" id="IPR013783">
    <property type="entry name" value="Ig-like_fold"/>
</dbReference>
<dbReference type="Gene3D" id="2.60.40.10">
    <property type="entry name" value="Immunoglobulins"/>
    <property type="match status" value="1"/>
</dbReference>
<dbReference type="InParanoid" id="D3BIS2"/>
<feature type="compositionally biased region" description="Low complexity" evidence="1">
    <location>
        <begin position="92"/>
        <end position="165"/>
    </location>
</feature>
<feature type="region of interest" description="Disordered" evidence="1">
    <location>
        <begin position="293"/>
        <end position="324"/>
    </location>
</feature>
<dbReference type="SUPFAM" id="SSF81296">
    <property type="entry name" value="E set domains"/>
    <property type="match status" value="1"/>
</dbReference>
<evidence type="ECO:0000313" key="3">
    <source>
        <dbReference type="EMBL" id="EFA78696.1"/>
    </source>
</evidence>
<dbReference type="Pfam" id="PF01833">
    <property type="entry name" value="TIG"/>
    <property type="match status" value="1"/>
</dbReference>
<dbReference type="CDD" id="cd00102">
    <property type="entry name" value="IPT"/>
    <property type="match status" value="1"/>
</dbReference>